<comment type="subcellular location">
    <subcellularLocation>
        <location evidence="1 9">Nucleus</location>
    </subcellularLocation>
</comment>
<evidence type="ECO:0000256" key="2">
    <source>
        <dbReference type="ARBA" id="ARBA00010916"/>
    </source>
</evidence>
<keyword evidence="7 9" id="KW-0804">Transcription</keyword>
<evidence type="ECO:0000256" key="5">
    <source>
        <dbReference type="ARBA" id="ARBA00023015"/>
    </source>
</evidence>
<feature type="compositionally biased region" description="Polar residues" evidence="11">
    <location>
        <begin position="131"/>
        <end position="173"/>
    </location>
</feature>
<keyword evidence="5 9" id="KW-0805">Transcription regulation</keyword>
<comment type="function">
    <text evidence="9">Component of the NuA4 histone acetyltransferase complex which is involved in transcriptional activation of selected genes principally by acetylation of nucleosomal histone H4 and H2A. The NuA4 complex is also involved in DNA repair.</text>
</comment>
<evidence type="ECO:0000256" key="6">
    <source>
        <dbReference type="ARBA" id="ARBA00023054"/>
    </source>
</evidence>
<accession>A0A9N8JQZ7</accession>
<gene>
    <name evidence="12" type="ORF">AWRI4619_LOCUS7601</name>
</gene>
<keyword evidence="6 10" id="KW-0175">Coiled coil</keyword>
<dbReference type="GO" id="GO:0006325">
    <property type="term" value="P:chromatin organization"/>
    <property type="evidence" value="ECO:0007669"/>
    <property type="project" value="UniProtKB-KW"/>
</dbReference>
<dbReference type="Pfam" id="PF09340">
    <property type="entry name" value="NuA4"/>
    <property type="match status" value="1"/>
</dbReference>
<feature type="region of interest" description="Disordered" evidence="11">
    <location>
        <begin position="131"/>
        <end position="205"/>
    </location>
</feature>
<evidence type="ECO:0000256" key="10">
    <source>
        <dbReference type="SAM" id="Coils"/>
    </source>
</evidence>
<feature type="coiled-coil region" evidence="10">
    <location>
        <begin position="20"/>
        <end position="54"/>
    </location>
</feature>
<comment type="subunit">
    <text evidence="9">Component of the NuA4 histone acetyltransferase complex.</text>
</comment>
<evidence type="ECO:0000256" key="8">
    <source>
        <dbReference type="ARBA" id="ARBA00023242"/>
    </source>
</evidence>
<dbReference type="Proteomes" id="UP000716446">
    <property type="component" value="Unassembled WGS sequence"/>
</dbReference>
<evidence type="ECO:0000256" key="4">
    <source>
        <dbReference type="ARBA" id="ARBA00022853"/>
    </source>
</evidence>
<evidence type="ECO:0000256" key="1">
    <source>
        <dbReference type="ARBA" id="ARBA00004123"/>
    </source>
</evidence>
<keyword evidence="4 9" id="KW-0156">Chromatin regulator</keyword>
<dbReference type="InterPro" id="IPR015418">
    <property type="entry name" value="Eaf6"/>
</dbReference>
<protein>
    <recommendedName>
        <fullName evidence="3 9">Chromatin modification-related protein EAF6</fullName>
    </recommendedName>
</protein>
<evidence type="ECO:0000256" key="9">
    <source>
        <dbReference type="RuleBase" id="RU368022"/>
    </source>
</evidence>
<evidence type="ECO:0000256" key="7">
    <source>
        <dbReference type="ARBA" id="ARBA00023163"/>
    </source>
</evidence>
<sequence>MVDNAPASAANTDQPGRPYYESLRNTLKNTLIKKRQLDEQMQALEDNIYKMESSYLEETNGAGNIVRGFDGWVKGVVVGGDKKSVDDRKARVRIRDEDRVFSRSSMSWIRVCPAPLYVSLLLSKPLTHSLQAQDSDMPTSATNTPSHAPTPASSVPPQLTSRDSNHATPSSTVSKANSKKKKAADKEDDEDSKPSKRLKITYGRE</sequence>
<evidence type="ECO:0000313" key="13">
    <source>
        <dbReference type="Proteomes" id="UP000716446"/>
    </source>
</evidence>
<dbReference type="GO" id="GO:0035267">
    <property type="term" value="C:NuA4 histone acetyltransferase complex"/>
    <property type="evidence" value="ECO:0007669"/>
    <property type="project" value="UniProtKB-UniRule"/>
</dbReference>
<dbReference type="GO" id="GO:0005634">
    <property type="term" value="C:nucleus"/>
    <property type="evidence" value="ECO:0007669"/>
    <property type="project" value="UniProtKB-SubCell"/>
</dbReference>
<keyword evidence="8 9" id="KW-0539">Nucleus</keyword>
<evidence type="ECO:0000256" key="3">
    <source>
        <dbReference type="ARBA" id="ARBA00018504"/>
    </source>
</evidence>
<evidence type="ECO:0000256" key="11">
    <source>
        <dbReference type="SAM" id="MobiDB-lite"/>
    </source>
</evidence>
<reference evidence="12" key="1">
    <citation type="submission" date="2020-06" db="EMBL/GenBank/DDBJ databases">
        <authorList>
            <person name="Onetto C."/>
        </authorList>
    </citation>
    <scope>NUCLEOTIDE SEQUENCE</scope>
</reference>
<keyword evidence="9" id="KW-0227">DNA damage</keyword>
<keyword evidence="9" id="KW-0234">DNA repair</keyword>
<name>A0A9N8JQZ7_9PEZI</name>
<dbReference type="PANTHER" id="PTHR13476">
    <property type="entry name" value="CHROMATIN MODIFICATION-RELATED PROTEIN MEAF6"/>
    <property type="match status" value="1"/>
</dbReference>
<keyword evidence="13" id="KW-1185">Reference proteome</keyword>
<comment type="caution">
    <text evidence="12">The sequence shown here is derived from an EMBL/GenBank/DDBJ whole genome shotgun (WGS) entry which is preliminary data.</text>
</comment>
<organism evidence="12 13">
    <name type="scientific">Aureobasidium vineae</name>
    <dbReference type="NCBI Taxonomy" id="2773715"/>
    <lineage>
        <taxon>Eukaryota</taxon>
        <taxon>Fungi</taxon>
        <taxon>Dikarya</taxon>
        <taxon>Ascomycota</taxon>
        <taxon>Pezizomycotina</taxon>
        <taxon>Dothideomycetes</taxon>
        <taxon>Dothideomycetidae</taxon>
        <taxon>Dothideales</taxon>
        <taxon>Saccotheciaceae</taxon>
        <taxon>Aureobasidium</taxon>
    </lineage>
</organism>
<dbReference type="GO" id="GO:0006281">
    <property type="term" value="P:DNA repair"/>
    <property type="evidence" value="ECO:0007669"/>
    <property type="project" value="UniProtKB-UniRule"/>
</dbReference>
<comment type="similarity">
    <text evidence="2 9">Belongs to the EAF6 family.</text>
</comment>
<proteinExistence type="inferred from homology"/>
<evidence type="ECO:0000313" key="12">
    <source>
        <dbReference type="EMBL" id="CAD0093039.1"/>
    </source>
</evidence>
<dbReference type="AlphaFoldDB" id="A0A9N8JQZ7"/>
<dbReference type="EMBL" id="CAIJEN010000014">
    <property type="protein sequence ID" value="CAD0093039.1"/>
    <property type="molecule type" value="Genomic_DNA"/>
</dbReference>